<dbReference type="AlphaFoldDB" id="A0A368GLI3"/>
<dbReference type="Proteomes" id="UP000252519">
    <property type="component" value="Unassembled WGS sequence"/>
</dbReference>
<organism evidence="1 2">
    <name type="scientific">Ancylostoma caninum</name>
    <name type="common">Dog hookworm</name>
    <dbReference type="NCBI Taxonomy" id="29170"/>
    <lineage>
        <taxon>Eukaryota</taxon>
        <taxon>Metazoa</taxon>
        <taxon>Ecdysozoa</taxon>
        <taxon>Nematoda</taxon>
        <taxon>Chromadorea</taxon>
        <taxon>Rhabditida</taxon>
        <taxon>Rhabditina</taxon>
        <taxon>Rhabditomorpha</taxon>
        <taxon>Strongyloidea</taxon>
        <taxon>Ancylostomatidae</taxon>
        <taxon>Ancylostomatinae</taxon>
        <taxon>Ancylostoma</taxon>
    </lineage>
</organism>
<reference evidence="1 2" key="1">
    <citation type="submission" date="2014-10" db="EMBL/GenBank/DDBJ databases">
        <title>Draft genome of the hookworm Ancylostoma caninum.</title>
        <authorList>
            <person name="Mitreva M."/>
        </authorList>
    </citation>
    <scope>NUCLEOTIDE SEQUENCE [LARGE SCALE GENOMIC DNA]</scope>
    <source>
        <strain evidence="1 2">Baltimore</strain>
    </source>
</reference>
<dbReference type="InterPro" id="IPR011992">
    <property type="entry name" value="EF-hand-dom_pair"/>
</dbReference>
<accession>A0A368GLI3</accession>
<dbReference type="STRING" id="29170.A0A368GLI3"/>
<evidence type="ECO:0008006" key="3">
    <source>
        <dbReference type="Google" id="ProtNLM"/>
    </source>
</evidence>
<proteinExistence type="predicted"/>
<dbReference type="Gene3D" id="1.10.238.10">
    <property type="entry name" value="EF-hand"/>
    <property type="match status" value="1"/>
</dbReference>
<sequence length="89" mass="10221">MDVDKLSDSALVNVVLSMGEARVLRKVFDDLCDVGRETISRQSFLRFLKTYQRDPRLNEAQHPPMTERSMDIILKAINCPLGRNVVHSY</sequence>
<comment type="caution">
    <text evidence="1">The sequence shown here is derived from an EMBL/GenBank/DDBJ whole genome shotgun (WGS) entry which is preliminary data.</text>
</comment>
<dbReference type="SUPFAM" id="SSF47473">
    <property type="entry name" value="EF-hand"/>
    <property type="match status" value="1"/>
</dbReference>
<name>A0A368GLI3_ANCCA</name>
<gene>
    <name evidence="1" type="ORF">ANCCAN_08742</name>
</gene>
<keyword evidence="2" id="KW-1185">Reference proteome</keyword>
<dbReference type="EMBL" id="JOJR01000106">
    <property type="protein sequence ID" value="RCN45242.1"/>
    <property type="molecule type" value="Genomic_DNA"/>
</dbReference>
<evidence type="ECO:0000313" key="2">
    <source>
        <dbReference type="Proteomes" id="UP000252519"/>
    </source>
</evidence>
<protein>
    <recommendedName>
        <fullName evidence="3">EF-hand domain-containing protein</fullName>
    </recommendedName>
</protein>
<evidence type="ECO:0000313" key="1">
    <source>
        <dbReference type="EMBL" id="RCN45242.1"/>
    </source>
</evidence>